<dbReference type="InterPro" id="IPR000010">
    <property type="entry name" value="Cystatin_dom"/>
</dbReference>
<dbReference type="GO" id="GO:0005615">
    <property type="term" value="C:extracellular space"/>
    <property type="evidence" value="ECO:0007669"/>
    <property type="project" value="TreeGrafter"/>
</dbReference>
<dbReference type="SMART" id="SM00043">
    <property type="entry name" value="CY"/>
    <property type="match status" value="1"/>
</dbReference>
<keyword evidence="3" id="KW-0789">Thiol protease inhibitor</keyword>
<dbReference type="CDD" id="cd00042">
    <property type="entry name" value="CY"/>
    <property type="match status" value="1"/>
</dbReference>
<comment type="caution">
    <text evidence="6">The sequence shown here is derived from an EMBL/GenBank/DDBJ whole genome shotgun (WGS) entry which is preliminary data.</text>
</comment>
<evidence type="ECO:0000259" key="5">
    <source>
        <dbReference type="SMART" id="SM00043"/>
    </source>
</evidence>
<dbReference type="GO" id="GO:0031982">
    <property type="term" value="C:vesicle"/>
    <property type="evidence" value="ECO:0007669"/>
    <property type="project" value="TreeGrafter"/>
</dbReference>
<evidence type="ECO:0000313" key="6">
    <source>
        <dbReference type="EMBL" id="CAJ0577076.1"/>
    </source>
</evidence>
<keyword evidence="2" id="KW-0646">Protease inhibitor</keyword>
<dbReference type="AlphaFoldDB" id="A0AA36CXB8"/>
<feature type="signal peptide" evidence="4">
    <location>
        <begin position="1"/>
        <end position="18"/>
    </location>
</feature>
<keyword evidence="4" id="KW-0732">Signal</keyword>
<dbReference type="GO" id="GO:0005737">
    <property type="term" value="C:cytoplasm"/>
    <property type="evidence" value="ECO:0007669"/>
    <property type="project" value="TreeGrafter"/>
</dbReference>
<dbReference type="GO" id="GO:0004869">
    <property type="term" value="F:cysteine-type endopeptidase inhibitor activity"/>
    <property type="evidence" value="ECO:0007669"/>
    <property type="project" value="UniProtKB-KW"/>
</dbReference>
<evidence type="ECO:0000256" key="2">
    <source>
        <dbReference type="ARBA" id="ARBA00022690"/>
    </source>
</evidence>
<gene>
    <name evidence="6" type="ORF">MSPICULIGERA_LOCUS15355</name>
</gene>
<comment type="similarity">
    <text evidence="1">Belongs to the cystatin family.</text>
</comment>
<accession>A0AA36CXB8</accession>
<feature type="domain" description="Cystatin" evidence="5">
    <location>
        <begin position="23"/>
        <end position="137"/>
    </location>
</feature>
<feature type="non-terminal residue" evidence="6">
    <location>
        <position position="1"/>
    </location>
</feature>
<sequence length="145" mass="15899">MLAKALLFFCATIAVMSAATDAPMPGAPVDKDATDEDMQRAWAAVNGELNSQASNNGPYHFVPIKILSSKSQVVAGVKHIYEVLVGESSCTKGEMQASELNQANCPLREGANRAIYKLTVWEKPWENFVQYNAEKVRTVEQSESF</sequence>
<evidence type="ECO:0000256" key="4">
    <source>
        <dbReference type="SAM" id="SignalP"/>
    </source>
</evidence>
<dbReference type="Gene3D" id="3.10.450.10">
    <property type="match status" value="1"/>
</dbReference>
<dbReference type="InterPro" id="IPR046350">
    <property type="entry name" value="Cystatin_sf"/>
</dbReference>
<evidence type="ECO:0000256" key="3">
    <source>
        <dbReference type="ARBA" id="ARBA00022704"/>
    </source>
</evidence>
<proteinExistence type="inferred from homology"/>
<dbReference type="Proteomes" id="UP001177023">
    <property type="component" value="Unassembled WGS sequence"/>
</dbReference>
<dbReference type="Pfam" id="PF00031">
    <property type="entry name" value="Cystatin"/>
    <property type="match status" value="1"/>
</dbReference>
<name>A0AA36CXB8_9BILA</name>
<protein>
    <recommendedName>
        <fullName evidence="5">Cystatin domain-containing protein</fullName>
    </recommendedName>
</protein>
<reference evidence="6" key="1">
    <citation type="submission" date="2023-06" db="EMBL/GenBank/DDBJ databases">
        <authorList>
            <person name="Delattre M."/>
        </authorList>
    </citation>
    <scope>NUCLEOTIDE SEQUENCE</scope>
    <source>
        <strain evidence="6">AF72</strain>
    </source>
</reference>
<dbReference type="PANTHER" id="PTHR46186">
    <property type="entry name" value="CYSTATIN"/>
    <property type="match status" value="1"/>
</dbReference>
<feature type="chain" id="PRO_5041385379" description="Cystatin domain-containing protein" evidence="4">
    <location>
        <begin position="19"/>
        <end position="145"/>
    </location>
</feature>
<dbReference type="EMBL" id="CATQJA010002648">
    <property type="protein sequence ID" value="CAJ0577076.1"/>
    <property type="molecule type" value="Genomic_DNA"/>
</dbReference>
<organism evidence="6 7">
    <name type="scientific">Mesorhabditis spiculigera</name>
    <dbReference type="NCBI Taxonomy" id="96644"/>
    <lineage>
        <taxon>Eukaryota</taxon>
        <taxon>Metazoa</taxon>
        <taxon>Ecdysozoa</taxon>
        <taxon>Nematoda</taxon>
        <taxon>Chromadorea</taxon>
        <taxon>Rhabditida</taxon>
        <taxon>Rhabditina</taxon>
        <taxon>Rhabditomorpha</taxon>
        <taxon>Rhabditoidea</taxon>
        <taxon>Rhabditidae</taxon>
        <taxon>Mesorhabditinae</taxon>
        <taxon>Mesorhabditis</taxon>
    </lineage>
</organism>
<evidence type="ECO:0000313" key="7">
    <source>
        <dbReference type="Proteomes" id="UP001177023"/>
    </source>
</evidence>
<dbReference type="SUPFAM" id="SSF54403">
    <property type="entry name" value="Cystatin/monellin"/>
    <property type="match status" value="1"/>
</dbReference>
<keyword evidence="7" id="KW-1185">Reference proteome</keyword>
<evidence type="ECO:0000256" key="1">
    <source>
        <dbReference type="ARBA" id="ARBA00009403"/>
    </source>
</evidence>
<dbReference type="PANTHER" id="PTHR46186:SF2">
    <property type="entry name" value="CYSTATIN"/>
    <property type="match status" value="1"/>
</dbReference>